<evidence type="ECO:0000256" key="2">
    <source>
        <dbReference type="ARBA" id="ARBA00022448"/>
    </source>
</evidence>
<dbReference type="PANTHER" id="PTHR43394">
    <property type="entry name" value="ATP-DEPENDENT PERMEASE MDL1, MITOCHONDRIAL"/>
    <property type="match status" value="1"/>
</dbReference>
<keyword evidence="3" id="KW-1003">Cell membrane</keyword>
<keyword evidence="6 12" id="KW-0067">ATP-binding</keyword>
<dbReference type="Pfam" id="PF00005">
    <property type="entry name" value="ABC_tran"/>
    <property type="match status" value="1"/>
</dbReference>
<protein>
    <submittedName>
        <fullName evidence="12">ABC transporter ATP-binding protein</fullName>
    </submittedName>
</protein>
<feature type="domain" description="ABC transmembrane type-1" evidence="11">
    <location>
        <begin position="36"/>
        <end position="319"/>
    </location>
</feature>
<feature type="transmembrane region" description="Helical" evidence="9">
    <location>
        <begin position="176"/>
        <end position="195"/>
    </location>
</feature>
<evidence type="ECO:0000256" key="3">
    <source>
        <dbReference type="ARBA" id="ARBA00022475"/>
    </source>
</evidence>
<name>A0A7C4L2I8_9CHLR</name>
<evidence type="ECO:0000256" key="8">
    <source>
        <dbReference type="ARBA" id="ARBA00023136"/>
    </source>
</evidence>
<keyword evidence="4 9" id="KW-0812">Transmembrane</keyword>
<feature type="domain" description="ABC transporter" evidence="10">
    <location>
        <begin position="353"/>
        <end position="588"/>
    </location>
</feature>
<reference evidence="12" key="1">
    <citation type="journal article" date="2020" name="mSystems">
        <title>Genome- and Community-Level Interaction Insights into Carbon Utilization and Element Cycling Functions of Hydrothermarchaeota in Hydrothermal Sediment.</title>
        <authorList>
            <person name="Zhou Z."/>
            <person name="Liu Y."/>
            <person name="Xu W."/>
            <person name="Pan J."/>
            <person name="Luo Z.H."/>
            <person name="Li M."/>
        </authorList>
    </citation>
    <scope>NUCLEOTIDE SEQUENCE [LARGE SCALE GENOMIC DNA]</scope>
    <source>
        <strain evidence="12">SpSt-556</strain>
    </source>
</reference>
<dbReference type="InterPro" id="IPR039421">
    <property type="entry name" value="Type_1_exporter"/>
</dbReference>
<dbReference type="InterPro" id="IPR027417">
    <property type="entry name" value="P-loop_NTPase"/>
</dbReference>
<dbReference type="PANTHER" id="PTHR43394:SF1">
    <property type="entry name" value="ATP-BINDING CASSETTE SUB-FAMILY B MEMBER 10, MITOCHONDRIAL"/>
    <property type="match status" value="1"/>
</dbReference>
<dbReference type="GO" id="GO:0016887">
    <property type="term" value="F:ATP hydrolysis activity"/>
    <property type="evidence" value="ECO:0007669"/>
    <property type="project" value="InterPro"/>
</dbReference>
<keyword evidence="7 9" id="KW-1133">Transmembrane helix</keyword>
<keyword evidence="2" id="KW-0813">Transport</keyword>
<evidence type="ECO:0000256" key="7">
    <source>
        <dbReference type="ARBA" id="ARBA00022989"/>
    </source>
</evidence>
<dbReference type="PROSITE" id="PS50929">
    <property type="entry name" value="ABC_TM1F"/>
    <property type="match status" value="1"/>
</dbReference>
<dbReference type="SUPFAM" id="SSF90123">
    <property type="entry name" value="ABC transporter transmembrane region"/>
    <property type="match status" value="1"/>
</dbReference>
<dbReference type="AlphaFoldDB" id="A0A7C4L2I8"/>
<evidence type="ECO:0000259" key="11">
    <source>
        <dbReference type="PROSITE" id="PS50929"/>
    </source>
</evidence>
<dbReference type="Gene3D" id="3.40.50.300">
    <property type="entry name" value="P-loop containing nucleotide triphosphate hydrolases"/>
    <property type="match status" value="1"/>
</dbReference>
<dbReference type="InterPro" id="IPR011527">
    <property type="entry name" value="ABC1_TM_dom"/>
</dbReference>
<evidence type="ECO:0000256" key="5">
    <source>
        <dbReference type="ARBA" id="ARBA00022741"/>
    </source>
</evidence>
<feature type="transmembrane region" description="Helical" evidence="9">
    <location>
        <begin position="152"/>
        <end position="170"/>
    </location>
</feature>
<dbReference type="InterPro" id="IPR003439">
    <property type="entry name" value="ABC_transporter-like_ATP-bd"/>
</dbReference>
<dbReference type="SMART" id="SM00382">
    <property type="entry name" value="AAA"/>
    <property type="match status" value="1"/>
</dbReference>
<dbReference type="InterPro" id="IPR036640">
    <property type="entry name" value="ABC1_TM_sf"/>
</dbReference>
<evidence type="ECO:0000256" key="4">
    <source>
        <dbReference type="ARBA" id="ARBA00022692"/>
    </source>
</evidence>
<feature type="transmembrane region" description="Helical" evidence="9">
    <location>
        <begin position="65"/>
        <end position="86"/>
    </location>
</feature>
<evidence type="ECO:0000256" key="9">
    <source>
        <dbReference type="SAM" id="Phobius"/>
    </source>
</evidence>
<dbReference type="PROSITE" id="PS50893">
    <property type="entry name" value="ABC_TRANSPORTER_2"/>
    <property type="match status" value="1"/>
</dbReference>
<comment type="subcellular location">
    <subcellularLocation>
        <location evidence="1">Cell membrane</location>
        <topology evidence="1">Multi-pass membrane protein</topology>
    </subcellularLocation>
</comment>
<organism evidence="12">
    <name type="scientific">Bellilinea caldifistulae</name>
    <dbReference type="NCBI Taxonomy" id="360411"/>
    <lineage>
        <taxon>Bacteria</taxon>
        <taxon>Bacillati</taxon>
        <taxon>Chloroflexota</taxon>
        <taxon>Anaerolineae</taxon>
        <taxon>Anaerolineales</taxon>
        <taxon>Anaerolineaceae</taxon>
        <taxon>Bellilinea</taxon>
    </lineage>
</organism>
<keyword evidence="8 9" id="KW-0472">Membrane</keyword>
<feature type="transmembrane region" description="Helical" evidence="9">
    <location>
        <begin position="34"/>
        <end position="59"/>
    </location>
</feature>
<proteinExistence type="predicted"/>
<dbReference type="FunFam" id="3.40.50.300:FF:000221">
    <property type="entry name" value="Multidrug ABC transporter ATP-binding protein"/>
    <property type="match status" value="1"/>
</dbReference>
<dbReference type="InterPro" id="IPR003593">
    <property type="entry name" value="AAA+_ATPase"/>
</dbReference>
<evidence type="ECO:0000256" key="6">
    <source>
        <dbReference type="ARBA" id="ARBA00022840"/>
    </source>
</evidence>
<dbReference type="Gene3D" id="1.20.1560.10">
    <property type="entry name" value="ABC transporter type 1, transmembrane domain"/>
    <property type="match status" value="1"/>
</dbReference>
<dbReference type="GO" id="GO:0015421">
    <property type="term" value="F:ABC-type oligopeptide transporter activity"/>
    <property type="evidence" value="ECO:0007669"/>
    <property type="project" value="TreeGrafter"/>
</dbReference>
<dbReference type="EMBL" id="DSXR01000095">
    <property type="protein sequence ID" value="HGS87855.1"/>
    <property type="molecule type" value="Genomic_DNA"/>
</dbReference>
<gene>
    <name evidence="12" type="ORF">ENT17_09585</name>
</gene>
<dbReference type="SUPFAM" id="SSF52540">
    <property type="entry name" value="P-loop containing nucleoside triphosphate hydrolases"/>
    <property type="match status" value="1"/>
</dbReference>
<dbReference type="InterPro" id="IPR017871">
    <property type="entry name" value="ABC_transporter-like_CS"/>
</dbReference>
<evidence type="ECO:0000313" key="12">
    <source>
        <dbReference type="EMBL" id="HGS87855.1"/>
    </source>
</evidence>
<dbReference type="GO" id="GO:0005886">
    <property type="term" value="C:plasma membrane"/>
    <property type="evidence" value="ECO:0007669"/>
    <property type="project" value="UniProtKB-SubCell"/>
</dbReference>
<evidence type="ECO:0000259" key="10">
    <source>
        <dbReference type="PROSITE" id="PS50893"/>
    </source>
</evidence>
<feature type="transmembrane region" description="Helical" evidence="9">
    <location>
        <begin position="284"/>
        <end position="305"/>
    </location>
</feature>
<evidence type="ECO:0000256" key="1">
    <source>
        <dbReference type="ARBA" id="ARBA00004651"/>
    </source>
</evidence>
<dbReference type="GO" id="GO:0005524">
    <property type="term" value="F:ATP binding"/>
    <property type="evidence" value="ECO:0007669"/>
    <property type="project" value="UniProtKB-KW"/>
</dbReference>
<keyword evidence="5" id="KW-0547">Nucleotide-binding</keyword>
<accession>A0A7C4L2I8</accession>
<comment type="caution">
    <text evidence="12">The sequence shown here is derived from an EMBL/GenBank/DDBJ whole genome shotgun (WGS) entry which is preliminary data.</text>
</comment>
<dbReference type="Pfam" id="PF00664">
    <property type="entry name" value="ABC_membrane"/>
    <property type="match status" value="1"/>
</dbReference>
<sequence>MAVSDAVLNYDLKRAVHPNRLKGLWRLMRGFRKLYIAATLSLGISAVAKTLTYLLLRYFVDDYLVAGSAAFTLPAIAIGFILLAGVEGGFSFLSGKLAAQTAEGITRRLRNYLFDHIQRLTFTYHSRMETGELIQRSTSDVDALRRFFADQAIGIGRIILLFVINFIALLQLNVKLALISVVVVPVIVGISLFFFRKISKAYEDYQTQDAVLSTTLQENLTGIRVVKAFARQEYEIGKFERDNWEKYLRGKKLLKMHSLFWPISDTICNIQILVGYLVGASMAINGEITVGTFLAYAGLIVWIIFPMRNLGRLIVQTSTGMVSYNRVMEIIRQDRESLETGKHRPKNDILGKIEFEQVGFAYDDGNAALEDITFSCEPGQVVALLGSTGSGKTTLVNLLPRFYEYTSGRILLDDIELKRYPRLFLRQQIGIVEQEPFLFSRTIRENITYGVGREVPQSEVETAAKAAAIHDIILTFEKGYNTLVGEKGVTLSGGQKQRVAIARTLLKNPRILILDDSTSAVDTETEAEIREALQNLMKGRTTFIIAHRIQSIMDADLILVLDKGRIVQRGKHNDLVRQEGIYRQIYEIQTRIDDELEKEIASVA</sequence>
<dbReference type="PROSITE" id="PS00211">
    <property type="entry name" value="ABC_TRANSPORTER_1"/>
    <property type="match status" value="1"/>
</dbReference>
<dbReference type="CDD" id="cd18542">
    <property type="entry name" value="ABC_6TM_YknU_like"/>
    <property type="match status" value="1"/>
</dbReference>